<dbReference type="PaxDb" id="4097-A0A1S4BT78"/>
<evidence type="ECO:0000256" key="1">
    <source>
        <dbReference type="SAM" id="MobiDB-lite"/>
    </source>
</evidence>
<feature type="compositionally biased region" description="Polar residues" evidence="1">
    <location>
        <begin position="13"/>
        <end position="25"/>
    </location>
</feature>
<gene>
    <name evidence="2" type="primary">LOC107811640</name>
</gene>
<evidence type="ECO:0000313" key="2">
    <source>
        <dbReference type="RefSeq" id="XP_016492091.1"/>
    </source>
</evidence>
<proteinExistence type="predicted"/>
<dbReference type="RefSeq" id="XP_016492091.1">
    <property type="nucleotide sequence ID" value="XM_016636605.1"/>
</dbReference>
<dbReference type="AlphaFoldDB" id="A0A1S4BT78"/>
<sequence length="119" mass="13105">MEQPPNAADSKEAANTSKQSIWSVSDSVSPIGDAAAKSAGPTDKDLNYFHCPLKKFKTSGEIRLNSMESNSVEAVILDLEELANKISWLKRTMECGRSLSDAVRPSWEFVEHNGTFTKK</sequence>
<organism evidence="2">
    <name type="scientific">Nicotiana tabacum</name>
    <name type="common">Common tobacco</name>
    <dbReference type="NCBI Taxonomy" id="4097"/>
    <lineage>
        <taxon>Eukaryota</taxon>
        <taxon>Viridiplantae</taxon>
        <taxon>Streptophyta</taxon>
        <taxon>Embryophyta</taxon>
        <taxon>Tracheophyta</taxon>
        <taxon>Spermatophyta</taxon>
        <taxon>Magnoliopsida</taxon>
        <taxon>eudicotyledons</taxon>
        <taxon>Gunneridae</taxon>
        <taxon>Pentapetalae</taxon>
        <taxon>asterids</taxon>
        <taxon>lamiids</taxon>
        <taxon>Solanales</taxon>
        <taxon>Solanaceae</taxon>
        <taxon>Nicotianoideae</taxon>
        <taxon>Nicotianeae</taxon>
        <taxon>Nicotiana</taxon>
    </lineage>
</organism>
<name>A0A1S4BT78_TOBAC</name>
<reference evidence="2" key="1">
    <citation type="submission" date="2025-08" db="UniProtKB">
        <authorList>
            <consortium name="RefSeq"/>
        </authorList>
    </citation>
    <scope>IDENTIFICATION</scope>
</reference>
<dbReference type="KEGG" id="nta:107811640"/>
<dbReference type="OrthoDB" id="1894168at2759"/>
<feature type="region of interest" description="Disordered" evidence="1">
    <location>
        <begin position="1"/>
        <end position="25"/>
    </location>
</feature>
<accession>A0A1S4BT78</accession>
<protein>
    <submittedName>
        <fullName evidence="2">Uncharacterized protein</fullName>
    </submittedName>
</protein>